<keyword evidence="10 11" id="KW-0456">Lyase</keyword>
<comment type="catalytic activity">
    <reaction evidence="11 12">
        <text>5-O-(1-carboxyvinyl)-3-phosphoshikimate = chorismate + phosphate</text>
        <dbReference type="Rhea" id="RHEA:21020"/>
        <dbReference type="ChEBI" id="CHEBI:29748"/>
        <dbReference type="ChEBI" id="CHEBI:43474"/>
        <dbReference type="ChEBI" id="CHEBI:57701"/>
        <dbReference type="EC" id="4.2.3.5"/>
    </reaction>
</comment>
<comment type="pathway">
    <text evidence="1 11 12">Metabolic intermediate biosynthesis; chorismate biosynthesis; chorismate from D-erythrose 4-phosphate and phosphoenolpyruvate: step 7/7.</text>
</comment>
<proteinExistence type="inferred from homology"/>
<sequence length="386" mass="41328">MNTLGRLFRVTTWGESHGPALGAVVDGCPAGLPLSEDDVQRELDRRRPGQSGVSTPRSERDRVEILSGVHEGRTLGTPISMIVWNEDVDSSKYEPIRTRPRPGHADVTYRWKYGHVDYRGGGRASGRTTVGIVMGGAVAKKLLREAPSNDPLGIEIVGHVVRVGSVEADPGDLSAEEIMQYAESNPVRCADPDAAEEMLGEIERARENGDSVGGTIEVIAENVPPGLGDPVFGRLDGELAGALMNIPAVKAVEVGSGVRCSEMHGSEHNDPIWWDGHPVVDGDNSGGVLGGISHGGRLVVRVHVKPTPSVSVPQRTVDLESEEEVEIEVEGRHDPCICPRAVPVAESVVAIVLADAVLRAGYVNPDSVELPAASVEDRWRTLKRHL</sequence>
<keyword evidence="6 11" id="KW-0288">FMN</keyword>
<dbReference type="Pfam" id="PF01264">
    <property type="entry name" value="Chorismate_synt"/>
    <property type="match status" value="1"/>
</dbReference>
<dbReference type="Gene3D" id="3.60.150.10">
    <property type="entry name" value="Chorismate synthase AroC"/>
    <property type="match status" value="1"/>
</dbReference>
<dbReference type="GO" id="GO:0004107">
    <property type="term" value="F:chorismate synthase activity"/>
    <property type="evidence" value="ECO:0007669"/>
    <property type="project" value="UniProtKB-UniRule"/>
</dbReference>
<evidence type="ECO:0000313" key="15">
    <source>
        <dbReference type="Proteomes" id="UP000619545"/>
    </source>
</evidence>
<evidence type="ECO:0000256" key="11">
    <source>
        <dbReference type="HAMAP-Rule" id="MF_00300"/>
    </source>
</evidence>
<dbReference type="NCBIfam" id="TIGR00033">
    <property type="entry name" value="aroC"/>
    <property type="match status" value="1"/>
</dbReference>
<evidence type="ECO:0000256" key="12">
    <source>
        <dbReference type="RuleBase" id="RU000605"/>
    </source>
</evidence>
<keyword evidence="4 11" id="KW-0028">Amino-acid biosynthesis</keyword>
<evidence type="ECO:0000313" key="14">
    <source>
        <dbReference type="EMBL" id="HII70145.1"/>
    </source>
</evidence>
<dbReference type="GO" id="GO:0009423">
    <property type="term" value="P:chorismate biosynthetic process"/>
    <property type="evidence" value="ECO:0007669"/>
    <property type="project" value="UniProtKB-UniRule"/>
</dbReference>
<evidence type="ECO:0000256" key="5">
    <source>
        <dbReference type="ARBA" id="ARBA00022630"/>
    </source>
</evidence>
<gene>
    <name evidence="11 14" type="primary">aroC</name>
    <name evidence="14" type="ORF">HA336_02785</name>
</gene>
<organism evidence="14 15">
    <name type="scientific">Methanopyrus kandleri</name>
    <dbReference type="NCBI Taxonomy" id="2320"/>
    <lineage>
        <taxon>Archaea</taxon>
        <taxon>Methanobacteriati</taxon>
        <taxon>Methanobacteriota</taxon>
        <taxon>Methanomada group</taxon>
        <taxon>Methanopyri</taxon>
        <taxon>Methanopyrales</taxon>
        <taxon>Methanopyraceae</taxon>
        <taxon>Methanopyrus</taxon>
    </lineage>
</organism>
<feature type="binding site" evidence="11">
    <location>
        <begin position="305"/>
        <end position="309"/>
    </location>
    <ligand>
        <name>FMN</name>
        <dbReference type="ChEBI" id="CHEBI:58210"/>
    </ligand>
</feature>
<dbReference type="InterPro" id="IPR035904">
    <property type="entry name" value="Chorismate_synth_AroC_sf"/>
</dbReference>
<feature type="binding site" evidence="11">
    <location>
        <position position="46"/>
    </location>
    <ligand>
        <name>NADP(+)</name>
        <dbReference type="ChEBI" id="CHEBI:58349"/>
    </ligand>
</feature>
<dbReference type="PANTHER" id="PTHR21085:SF0">
    <property type="entry name" value="CHORISMATE SYNTHASE"/>
    <property type="match status" value="1"/>
</dbReference>
<evidence type="ECO:0000256" key="2">
    <source>
        <dbReference type="ARBA" id="ARBA00008014"/>
    </source>
</evidence>
<dbReference type="CDD" id="cd07304">
    <property type="entry name" value="Chorismate_synthase"/>
    <property type="match status" value="1"/>
</dbReference>
<protein>
    <recommendedName>
        <fullName evidence="3 11">Chorismate synthase</fullName>
        <shortName evidence="11">CS</shortName>
        <ecNumber evidence="3 11">4.2.3.5</ecNumber>
    </recommendedName>
    <alternativeName>
        <fullName evidence="11">5-enolpyruvylshikimate-3-phosphate phospholyase</fullName>
    </alternativeName>
</protein>
<comment type="caution">
    <text evidence="11">Lacks conserved residue(s) required for the propagation of feature annotation.</text>
</comment>
<dbReference type="EMBL" id="DUJS01000002">
    <property type="protein sequence ID" value="HII70145.1"/>
    <property type="molecule type" value="Genomic_DNA"/>
</dbReference>
<dbReference type="PIRSF" id="PIRSF001456">
    <property type="entry name" value="Chorismate_synth"/>
    <property type="match status" value="1"/>
</dbReference>
<feature type="binding site" evidence="11">
    <location>
        <position position="332"/>
    </location>
    <ligand>
        <name>FMN</name>
        <dbReference type="ChEBI" id="CHEBI:58210"/>
    </ligand>
</feature>
<dbReference type="Proteomes" id="UP000619545">
    <property type="component" value="Unassembled WGS sequence"/>
</dbReference>
<dbReference type="NCBIfam" id="NF003793">
    <property type="entry name" value="PRK05382.1"/>
    <property type="match status" value="1"/>
</dbReference>
<dbReference type="RefSeq" id="WP_011019001.1">
    <property type="nucleotide sequence ID" value="NZ_DUJS01000002.1"/>
</dbReference>
<dbReference type="SMR" id="A0A832WKH5"/>
<dbReference type="OMA" id="MLSINAV"/>
<feature type="binding site" evidence="11">
    <location>
        <begin position="123"/>
        <end position="125"/>
    </location>
    <ligand>
        <name>FMN</name>
        <dbReference type="ChEBI" id="CHEBI:58210"/>
    </ligand>
</feature>
<evidence type="ECO:0000256" key="9">
    <source>
        <dbReference type="ARBA" id="ARBA00023141"/>
    </source>
</evidence>
<evidence type="ECO:0000256" key="7">
    <source>
        <dbReference type="ARBA" id="ARBA00022827"/>
    </source>
</evidence>
<name>A0A832WKH5_9EURY</name>
<dbReference type="GO" id="GO:0008652">
    <property type="term" value="P:amino acid biosynthetic process"/>
    <property type="evidence" value="ECO:0007669"/>
    <property type="project" value="UniProtKB-KW"/>
</dbReference>
<dbReference type="AlphaFoldDB" id="A0A832WKH5"/>
<feature type="binding site" evidence="11">
    <location>
        <position position="290"/>
    </location>
    <ligand>
        <name>FMN</name>
        <dbReference type="ChEBI" id="CHEBI:58210"/>
    </ligand>
</feature>
<comment type="cofactor">
    <cofactor evidence="11 12">
        <name>FMNH2</name>
        <dbReference type="ChEBI" id="CHEBI:57618"/>
    </cofactor>
    <text evidence="11 12">Reduced FMN (FMNH(2)).</text>
</comment>
<dbReference type="SUPFAM" id="SSF103263">
    <property type="entry name" value="Chorismate synthase, AroC"/>
    <property type="match status" value="1"/>
</dbReference>
<feature type="compositionally biased region" description="Basic and acidic residues" evidence="13">
    <location>
        <begin position="38"/>
        <end position="47"/>
    </location>
</feature>
<dbReference type="GO" id="GO:0010181">
    <property type="term" value="F:FMN binding"/>
    <property type="evidence" value="ECO:0007669"/>
    <property type="project" value="TreeGrafter"/>
</dbReference>
<keyword evidence="8 11" id="KW-0521">NADP</keyword>
<evidence type="ECO:0000256" key="13">
    <source>
        <dbReference type="SAM" id="MobiDB-lite"/>
    </source>
</evidence>
<reference evidence="14" key="1">
    <citation type="journal article" date="2020" name="bioRxiv">
        <title>A rank-normalized archaeal taxonomy based on genome phylogeny resolves widespread incomplete and uneven classifications.</title>
        <authorList>
            <person name="Rinke C."/>
            <person name="Chuvochina M."/>
            <person name="Mussig A.J."/>
            <person name="Chaumeil P.-A."/>
            <person name="Waite D.W."/>
            <person name="Whitman W.B."/>
            <person name="Parks D.H."/>
            <person name="Hugenholtz P."/>
        </authorList>
    </citation>
    <scope>NUCLEOTIDE SEQUENCE</scope>
    <source>
        <strain evidence="14">UBA8853</strain>
    </source>
</reference>
<dbReference type="InterPro" id="IPR020541">
    <property type="entry name" value="Chorismate_synthase_CS"/>
</dbReference>
<dbReference type="HAMAP" id="MF_00300">
    <property type="entry name" value="Chorismate_synth"/>
    <property type="match status" value="1"/>
</dbReference>
<dbReference type="PROSITE" id="PS00788">
    <property type="entry name" value="CHORISMATE_SYNTHASE_2"/>
    <property type="match status" value="1"/>
</dbReference>
<dbReference type="PROSITE" id="PS00789">
    <property type="entry name" value="CHORISMATE_SYNTHASE_3"/>
    <property type="match status" value="1"/>
</dbReference>
<evidence type="ECO:0000256" key="10">
    <source>
        <dbReference type="ARBA" id="ARBA00023239"/>
    </source>
</evidence>
<comment type="similarity">
    <text evidence="2 11 12">Belongs to the chorismate synthase family.</text>
</comment>
<comment type="function">
    <text evidence="11">Catalyzes the anti-1,4-elimination of the C-3 phosphate and the C-6 proR hydrogen from 5-enolpyruvylshikimate-3-phosphate (EPSP) to yield chorismate, which is the branch point compound that serves as the starting substrate for the three terminal pathways of aromatic amino acid biosynthesis. This reaction introduces a second double bond into the aromatic ring system.</text>
</comment>
<accession>A0A832WKH5</accession>
<dbReference type="UniPathway" id="UPA00053">
    <property type="reaction ID" value="UER00090"/>
</dbReference>
<dbReference type="PROSITE" id="PS00787">
    <property type="entry name" value="CHORISMATE_SYNTHASE_1"/>
    <property type="match status" value="1"/>
</dbReference>
<dbReference type="InterPro" id="IPR000453">
    <property type="entry name" value="Chorismate_synth"/>
</dbReference>
<feature type="region of interest" description="Disordered" evidence="13">
    <location>
        <begin position="32"/>
        <end position="60"/>
    </location>
</feature>
<evidence type="ECO:0000256" key="4">
    <source>
        <dbReference type="ARBA" id="ARBA00022605"/>
    </source>
</evidence>
<evidence type="ECO:0000256" key="8">
    <source>
        <dbReference type="ARBA" id="ARBA00022857"/>
    </source>
</evidence>
<dbReference type="EC" id="4.2.3.5" evidence="3 11"/>
<keyword evidence="5 11" id="KW-0285">Flavoprotein</keyword>
<comment type="caution">
    <text evidence="14">The sequence shown here is derived from an EMBL/GenBank/DDBJ whole genome shotgun (WGS) entry which is preliminary data.</text>
</comment>
<dbReference type="PANTHER" id="PTHR21085">
    <property type="entry name" value="CHORISMATE SYNTHASE"/>
    <property type="match status" value="1"/>
</dbReference>
<keyword evidence="7 11" id="KW-0274">FAD</keyword>
<dbReference type="FunFam" id="3.60.150.10:FF:000002">
    <property type="entry name" value="Chorismate synthase"/>
    <property type="match status" value="1"/>
</dbReference>
<evidence type="ECO:0000256" key="3">
    <source>
        <dbReference type="ARBA" id="ARBA00013036"/>
    </source>
</evidence>
<dbReference type="GeneID" id="1476732"/>
<dbReference type="GO" id="GO:0009073">
    <property type="term" value="P:aromatic amino acid family biosynthetic process"/>
    <property type="evidence" value="ECO:0007669"/>
    <property type="project" value="UniProtKB-KW"/>
</dbReference>
<dbReference type="GO" id="GO:0005829">
    <property type="term" value="C:cytosol"/>
    <property type="evidence" value="ECO:0007669"/>
    <property type="project" value="TreeGrafter"/>
</dbReference>
<evidence type="ECO:0000256" key="6">
    <source>
        <dbReference type="ARBA" id="ARBA00022643"/>
    </source>
</evidence>
<keyword evidence="9 11" id="KW-0057">Aromatic amino acid biosynthesis</keyword>
<evidence type="ECO:0000256" key="1">
    <source>
        <dbReference type="ARBA" id="ARBA00005044"/>
    </source>
</evidence>